<dbReference type="EMBL" id="BQNB010019527">
    <property type="protein sequence ID" value="GJT86227.1"/>
    <property type="molecule type" value="Genomic_DNA"/>
</dbReference>
<gene>
    <name evidence="2" type="ORF">Tco_1067944</name>
</gene>
<comment type="caution">
    <text evidence="2">The sequence shown here is derived from an EMBL/GenBank/DDBJ whole genome shotgun (WGS) entry which is preliminary data.</text>
</comment>
<evidence type="ECO:0000313" key="2">
    <source>
        <dbReference type="EMBL" id="GJT86227.1"/>
    </source>
</evidence>
<dbReference type="PANTHER" id="PTHR15503:SF45">
    <property type="entry name" value="RNA-DIRECTED DNA POLYMERASE HOMOLOG"/>
    <property type="match status" value="1"/>
</dbReference>
<feature type="region of interest" description="Disordered" evidence="1">
    <location>
        <begin position="12"/>
        <end position="31"/>
    </location>
</feature>
<evidence type="ECO:0008006" key="4">
    <source>
        <dbReference type="Google" id="ProtNLM"/>
    </source>
</evidence>
<name>A0ABQ5HG85_9ASTR</name>
<organism evidence="2 3">
    <name type="scientific">Tanacetum coccineum</name>
    <dbReference type="NCBI Taxonomy" id="301880"/>
    <lineage>
        <taxon>Eukaryota</taxon>
        <taxon>Viridiplantae</taxon>
        <taxon>Streptophyta</taxon>
        <taxon>Embryophyta</taxon>
        <taxon>Tracheophyta</taxon>
        <taxon>Spermatophyta</taxon>
        <taxon>Magnoliopsida</taxon>
        <taxon>eudicotyledons</taxon>
        <taxon>Gunneridae</taxon>
        <taxon>Pentapetalae</taxon>
        <taxon>asterids</taxon>
        <taxon>campanulids</taxon>
        <taxon>Asterales</taxon>
        <taxon>Asteraceae</taxon>
        <taxon>Asteroideae</taxon>
        <taxon>Anthemideae</taxon>
        <taxon>Anthemidinae</taxon>
        <taxon>Tanacetum</taxon>
    </lineage>
</organism>
<evidence type="ECO:0000313" key="3">
    <source>
        <dbReference type="Proteomes" id="UP001151760"/>
    </source>
</evidence>
<reference evidence="2" key="2">
    <citation type="submission" date="2022-01" db="EMBL/GenBank/DDBJ databases">
        <authorList>
            <person name="Yamashiro T."/>
            <person name="Shiraishi A."/>
            <person name="Satake H."/>
            <person name="Nakayama K."/>
        </authorList>
    </citation>
    <scope>NUCLEOTIDE SEQUENCE</scope>
</reference>
<dbReference type="Proteomes" id="UP001151760">
    <property type="component" value="Unassembled WGS sequence"/>
</dbReference>
<dbReference type="Gene3D" id="3.10.10.10">
    <property type="entry name" value="HIV Type 1 Reverse Transcriptase, subunit A, domain 1"/>
    <property type="match status" value="1"/>
</dbReference>
<evidence type="ECO:0000256" key="1">
    <source>
        <dbReference type="SAM" id="MobiDB-lite"/>
    </source>
</evidence>
<accession>A0ABQ5HG85</accession>
<dbReference type="InterPro" id="IPR043502">
    <property type="entry name" value="DNA/RNA_pol_sf"/>
</dbReference>
<keyword evidence="3" id="KW-1185">Reference proteome</keyword>
<reference evidence="2" key="1">
    <citation type="journal article" date="2022" name="Int. J. Mol. Sci.">
        <title>Draft Genome of Tanacetum Coccineum: Genomic Comparison of Closely Related Tanacetum-Family Plants.</title>
        <authorList>
            <person name="Yamashiro T."/>
            <person name="Shiraishi A."/>
            <person name="Nakayama K."/>
            <person name="Satake H."/>
        </authorList>
    </citation>
    <scope>NUCLEOTIDE SEQUENCE</scope>
</reference>
<dbReference type="InterPro" id="IPR032567">
    <property type="entry name" value="RTL1-rel"/>
</dbReference>
<proteinExistence type="predicted"/>
<feature type="compositionally biased region" description="Polar residues" evidence="1">
    <location>
        <begin position="14"/>
        <end position="27"/>
    </location>
</feature>
<sequence>MIDEGVTAVLAARATTQNGDDSHTSGTGVRRNERAVREMHVSRLQAIVNPIIIQGVLKVCRWDADLFYSSVVAIEAKGMQEGHFRKDCPQWKNKNQGNGNAVARAYAVGVAGQNPDNNVVTVFPNLQVEFHIDLVPGAAPVARAPYRLAPSEMKELADHNKMLYDKGFIRPSSSPWGAPVLFVKKKDGSLRMCIDYRELNKLTVKNRYPLQELIFSDSQERRRHLNDNIELLREVGDCLSGVTNKSAVPVIDSRSCVVHHSGFTEGSEDLLVYTMLRSRVWRCVDAKGKGYSYASTSEFQHILNQKDWIMRQRRMVRVALVINDYDIRLSPREGKCRC</sequence>
<dbReference type="SUPFAM" id="SSF56672">
    <property type="entry name" value="DNA/RNA polymerases"/>
    <property type="match status" value="1"/>
</dbReference>
<protein>
    <recommendedName>
        <fullName evidence="4">Reverse transcriptase domain-containing protein</fullName>
    </recommendedName>
</protein>
<dbReference type="PANTHER" id="PTHR15503">
    <property type="entry name" value="LDOC1 RELATED"/>
    <property type="match status" value="1"/>
</dbReference>